<gene>
    <name evidence="2" type="ORF">BJY22_003871</name>
</gene>
<sequence>MALNICPPTPHQPGVVDTEPRTVGPSPGPGDSRRFQAVPGDSGRAHSRRACRVHVSVHGARTAPARRPHGARRTSRCRPHLSEPVRAGGTAPVVPRRRSLPELVGACRAARDPGPALDLPATGALHFTGHTGPRRPFQQATQHRAGRHAGPAPRWTCLPQAHCTSPATPDRTAPSNRQPSTTPGHTPARRCARRACHRRTAPHRPHRTSPGFHRPRGAAQGGTRARPRGGRASRRGTAPQQPHRKAPPLQRQPSGASSHTPARPRAGRGSHRRAGLHRPFQIAVPLHRRRSTAPGHRRAGARVGCTHVAACPPAATQPPDSVAEEMELAGGDEARYAERLAAGALSWVGACAEWVAGGSPWGLRLMVGLVGVVGLRMGVCQLFPRRPFGLSR</sequence>
<comment type="caution">
    <text evidence="2">The sequence shown here is derived from an EMBL/GenBank/DDBJ whole genome shotgun (WGS) entry which is preliminary data.</text>
</comment>
<dbReference type="Proteomes" id="UP000555407">
    <property type="component" value="Unassembled WGS sequence"/>
</dbReference>
<feature type="compositionally biased region" description="Polar residues" evidence="1">
    <location>
        <begin position="251"/>
        <end position="260"/>
    </location>
</feature>
<reference evidence="2 3" key="1">
    <citation type="submission" date="2020-03" db="EMBL/GenBank/DDBJ databases">
        <title>Sequencing the genomes of 1000 actinobacteria strains.</title>
        <authorList>
            <person name="Klenk H.-P."/>
        </authorList>
    </citation>
    <scope>NUCLEOTIDE SEQUENCE [LARGE SCALE GENOMIC DNA]</scope>
    <source>
        <strain evidence="2 3">DSM 45490</strain>
    </source>
</reference>
<dbReference type="EMBL" id="JAASRO010000001">
    <property type="protein sequence ID" value="NIK58154.1"/>
    <property type="molecule type" value="Genomic_DNA"/>
</dbReference>
<feature type="compositionally biased region" description="Basic residues" evidence="1">
    <location>
        <begin position="265"/>
        <end position="276"/>
    </location>
</feature>
<evidence type="ECO:0000256" key="1">
    <source>
        <dbReference type="SAM" id="MobiDB-lite"/>
    </source>
</evidence>
<dbReference type="AlphaFoldDB" id="A0A7X5VBW8"/>
<feature type="compositionally biased region" description="Basic residues" evidence="1">
    <location>
        <begin position="64"/>
        <end position="79"/>
    </location>
</feature>
<evidence type="ECO:0000313" key="2">
    <source>
        <dbReference type="EMBL" id="NIK58154.1"/>
    </source>
</evidence>
<keyword evidence="3" id="KW-1185">Reference proteome</keyword>
<accession>A0A7X5VBW8</accession>
<feature type="compositionally biased region" description="Basic residues" evidence="1">
    <location>
        <begin position="225"/>
        <end position="234"/>
    </location>
</feature>
<protein>
    <submittedName>
        <fullName evidence="2">Uncharacterized protein</fullName>
    </submittedName>
</protein>
<proteinExistence type="predicted"/>
<organism evidence="2 3">
    <name type="scientific">Kribbella shirazensis</name>
    <dbReference type="NCBI Taxonomy" id="1105143"/>
    <lineage>
        <taxon>Bacteria</taxon>
        <taxon>Bacillati</taxon>
        <taxon>Actinomycetota</taxon>
        <taxon>Actinomycetes</taxon>
        <taxon>Propionibacteriales</taxon>
        <taxon>Kribbellaceae</taxon>
        <taxon>Kribbella</taxon>
    </lineage>
</organism>
<feature type="region of interest" description="Disordered" evidence="1">
    <location>
        <begin position="128"/>
        <end position="282"/>
    </location>
</feature>
<feature type="compositionally biased region" description="Basic residues" evidence="1">
    <location>
        <begin position="187"/>
        <end position="207"/>
    </location>
</feature>
<feature type="region of interest" description="Disordered" evidence="1">
    <location>
        <begin position="1"/>
        <end position="93"/>
    </location>
</feature>
<name>A0A7X5VBW8_9ACTN</name>
<evidence type="ECO:0000313" key="3">
    <source>
        <dbReference type="Proteomes" id="UP000555407"/>
    </source>
</evidence>
<feature type="compositionally biased region" description="Polar residues" evidence="1">
    <location>
        <begin position="162"/>
        <end position="184"/>
    </location>
</feature>